<sequence length="304" mass="31429">MAVLVVAAGIWLVARDRAALSSSYRQIGALGLLGSTVFAVLGTACIGACWLSIVRGLGGQTRLGPAARLFFGTQLGKYLPGSVWPIAAQMEFGRRTGLGRSRMLLANLFMIAVITLTGLLAGALALPWASPDGLAGRWWLFVFVLPLLACLHPRAVPALLDRLLVLLRRQPLGLRVQPRALLAAVGWGCATWILLGAHLWIMVRALGGHGGAALAASIGGMGLAFAAGLIFIPAPAGAGIREAILVASLSSAAGHTQALAVALASRVELVLADVALAVLGAVLARLPHQDERDQPTDSSEVSSG</sequence>
<keyword evidence="5 6" id="KW-0472">Membrane</keyword>
<dbReference type="RefSeq" id="WP_249771434.1">
    <property type="nucleotide sequence ID" value="NZ_CP097332.1"/>
</dbReference>
<evidence type="ECO:0000256" key="5">
    <source>
        <dbReference type="ARBA" id="ARBA00023136"/>
    </source>
</evidence>
<keyword evidence="2" id="KW-1003">Cell membrane</keyword>
<accession>A0ABY4QYH5</accession>
<keyword evidence="3 6" id="KW-0812">Transmembrane</keyword>
<dbReference type="InterPro" id="IPR022791">
    <property type="entry name" value="L-PG_synthase/AglD"/>
</dbReference>
<evidence type="ECO:0000256" key="4">
    <source>
        <dbReference type="ARBA" id="ARBA00022989"/>
    </source>
</evidence>
<evidence type="ECO:0000256" key="2">
    <source>
        <dbReference type="ARBA" id="ARBA00022475"/>
    </source>
</evidence>
<evidence type="ECO:0000256" key="3">
    <source>
        <dbReference type="ARBA" id="ARBA00022692"/>
    </source>
</evidence>
<evidence type="ECO:0000313" key="8">
    <source>
        <dbReference type="Proteomes" id="UP001056336"/>
    </source>
</evidence>
<feature type="transmembrane region" description="Helical" evidence="6">
    <location>
        <begin position="138"/>
        <end position="160"/>
    </location>
</feature>
<reference evidence="7" key="1">
    <citation type="journal article" date="2018" name="Int. J. Syst. Evol. Microbiol.">
        <title>Jatrophihabitans telluris sp. nov., isolated from sediment soil of lava forest wetlands and the emended description of the genus Jatrophihabitans.</title>
        <authorList>
            <person name="Lee K.C."/>
            <person name="Suh M.K."/>
            <person name="Eom M.K."/>
            <person name="Kim K.K."/>
            <person name="Kim J.S."/>
            <person name="Kim D.S."/>
            <person name="Ko S.H."/>
            <person name="Shin Y.K."/>
            <person name="Lee J.S."/>
        </authorList>
    </citation>
    <scope>NUCLEOTIDE SEQUENCE</scope>
    <source>
        <strain evidence="7">N237</strain>
    </source>
</reference>
<dbReference type="Pfam" id="PF03706">
    <property type="entry name" value="LPG_synthase_TM"/>
    <property type="match status" value="1"/>
</dbReference>
<gene>
    <name evidence="7" type="ORF">M6D93_18105</name>
</gene>
<feature type="transmembrane region" description="Helical" evidence="6">
    <location>
        <begin position="213"/>
        <end position="232"/>
    </location>
</feature>
<evidence type="ECO:0000313" key="7">
    <source>
        <dbReference type="EMBL" id="UQX88182.1"/>
    </source>
</evidence>
<feature type="transmembrane region" description="Helical" evidence="6">
    <location>
        <begin position="31"/>
        <end position="53"/>
    </location>
</feature>
<dbReference type="EMBL" id="CP097332">
    <property type="protein sequence ID" value="UQX88182.1"/>
    <property type="molecule type" value="Genomic_DNA"/>
</dbReference>
<reference evidence="7" key="2">
    <citation type="submission" date="2022-05" db="EMBL/GenBank/DDBJ databases">
        <authorList>
            <person name="Kim J.-S."/>
            <person name="Lee K."/>
            <person name="Suh M."/>
            <person name="Eom M."/>
            <person name="Kim J.-S."/>
            <person name="Kim D.-S."/>
            <person name="Ko S.-H."/>
            <person name="Shin Y."/>
            <person name="Lee J.-S."/>
        </authorList>
    </citation>
    <scope>NUCLEOTIDE SEQUENCE</scope>
    <source>
        <strain evidence="7">N237</strain>
    </source>
</reference>
<comment type="subcellular location">
    <subcellularLocation>
        <location evidence="1">Cell membrane</location>
        <topology evidence="1">Multi-pass membrane protein</topology>
    </subcellularLocation>
</comment>
<evidence type="ECO:0000256" key="6">
    <source>
        <dbReference type="SAM" id="Phobius"/>
    </source>
</evidence>
<keyword evidence="8" id="KW-1185">Reference proteome</keyword>
<dbReference type="Proteomes" id="UP001056336">
    <property type="component" value="Chromosome"/>
</dbReference>
<keyword evidence="4 6" id="KW-1133">Transmembrane helix</keyword>
<organism evidence="7 8">
    <name type="scientific">Jatrophihabitans telluris</name>
    <dbReference type="NCBI Taxonomy" id="2038343"/>
    <lineage>
        <taxon>Bacteria</taxon>
        <taxon>Bacillati</taxon>
        <taxon>Actinomycetota</taxon>
        <taxon>Actinomycetes</taxon>
        <taxon>Jatrophihabitantales</taxon>
        <taxon>Jatrophihabitantaceae</taxon>
        <taxon>Jatrophihabitans</taxon>
    </lineage>
</organism>
<protein>
    <submittedName>
        <fullName evidence="7">Flippase-like domain-containing protein</fullName>
    </submittedName>
</protein>
<name>A0ABY4QYH5_9ACTN</name>
<feature type="transmembrane region" description="Helical" evidence="6">
    <location>
        <begin position="180"/>
        <end position="201"/>
    </location>
</feature>
<feature type="transmembrane region" description="Helical" evidence="6">
    <location>
        <begin position="104"/>
        <end position="126"/>
    </location>
</feature>
<evidence type="ECO:0000256" key="1">
    <source>
        <dbReference type="ARBA" id="ARBA00004651"/>
    </source>
</evidence>
<proteinExistence type="predicted"/>